<feature type="binding site" evidence="14">
    <location>
        <begin position="36"/>
        <end position="40"/>
    </location>
    <ligand>
        <name>NAD(+)</name>
        <dbReference type="ChEBI" id="CHEBI:57540"/>
    </ligand>
</feature>
<feature type="binding site" evidence="14">
    <location>
        <position position="116"/>
    </location>
    <ligand>
        <name>NAD(+)</name>
        <dbReference type="ChEBI" id="CHEBI:57540"/>
    </ligand>
</feature>
<dbReference type="FunFam" id="1.10.287.610:FF:000002">
    <property type="entry name" value="DNA ligase"/>
    <property type="match status" value="1"/>
</dbReference>
<dbReference type="PATRIC" id="fig|688269.3.peg.930"/>
<comment type="function">
    <text evidence="1 14">DNA ligase that catalyzes the formation of phosphodiester linkages between 5'-phosphoryl and 3'-hydroxyl groups in double-stranded DNA using NAD as a coenzyme and as the energy source for the reaction. It is essential for DNA replication and repair of damaged DNA.</text>
</comment>
<dbReference type="InterPro" id="IPR041663">
    <property type="entry name" value="DisA/LigA_HHH"/>
</dbReference>
<name>F7YYG8_9THEM</name>
<dbReference type="SUPFAM" id="SSF47781">
    <property type="entry name" value="RuvA domain 2-like"/>
    <property type="match status" value="1"/>
</dbReference>
<feature type="binding site" evidence="14">
    <location>
        <position position="431"/>
    </location>
    <ligand>
        <name>Zn(2+)</name>
        <dbReference type="ChEBI" id="CHEBI:29105"/>
    </ligand>
</feature>
<dbReference type="AlphaFoldDB" id="F7YYG8"/>
<dbReference type="GO" id="GO:0006260">
    <property type="term" value="P:DNA replication"/>
    <property type="evidence" value="ECO:0007669"/>
    <property type="project" value="UniProtKB-KW"/>
</dbReference>
<dbReference type="Pfam" id="PF14520">
    <property type="entry name" value="HHH_5"/>
    <property type="match status" value="1"/>
</dbReference>
<keyword evidence="11 14" id="KW-0234">DNA repair</keyword>
<feature type="domain" description="BRCT" evidence="16">
    <location>
        <begin position="589"/>
        <end position="659"/>
    </location>
</feature>
<feature type="active site" description="N6-AMP-lysine intermediate" evidence="14">
    <location>
        <position position="118"/>
    </location>
</feature>
<dbReference type="Proteomes" id="UP000006804">
    <property type="component" value="Chromosome"/>
</dbReference>
<feature type="binding site" evidence="14">
    <location>
        <position position="426"/>
    </location>
    <ligand>
        <name>Zn(2+)</name>
        <dbReference type="ChEBI" id="CHEBI:29105"/>
    </ligand>
</feature>
<dbReference type="FunFam" id="2.40.50.140:FF:000012">
    <property type="entry name" value="DNA ligase"/>
    <property type="match status" value="1"/>
</dbReference>
<dbReference type="InterPro" id="IPR018239">
    <property type="entry name" value="DNA_ligase_AS"/>
</dbReference>
<dbReference type="GO" id="GO:0006281">
    <property type="term" value="P:DNA repair"/>
    <property type="evidence" value="ECO:0007669"/>
    <property type="project" value="UniProtKB-KW"/>
</dbReference>
<dbReference type="Pfam" id="PF03120">
    <property type="entry name" value="OB_DNA_ligase"/>
    <property type="match status" value="1"/>
</dbReference>
<dbReference type="GO" id="GO:0003911">
    <property type="term" value="F:DNA ligase (NAD+) activity"/>
    <property type="evidence" value="ECO:0007669"/>
    <property type="project" value="UniProtKB-UniRule"/>
</dbReference>
<keyword evidence="7 14" id="KW-0227">DNA damage</keyword>
<comment type="catalytic activity">
    <reaction evidence="12 14 15">
        <text>NAD(+) + (deoxyribonucleotide)n-3'-hydroxyl + 5'-phospho-(deoxyribonucleotide)m = (deoxyribonucleotide)n+m + AMP + beta-nicotinamide D-nucleotide.</text>
        <dbReference type="EC" id="6.5.1.2"/>
    </reaction>
</comment>
<dbReference type="InterPro" id="IPR003583">
    <property type="entry name" value="Hlx-hairpin-Hlx_DNA-bd_motif"/>
</dbReference>
<dbReference type="SUPFAM" id="SSF56091">
    <property type="entry name" value="DNA ligase/mRNA capping enzyme, catalytic domain"/>
    <property type="match status" value="1"/>
</dbReference>
<dbReference type="SMART" id="SM00532">
    <property type="entry name" value="LIGANc"/>
    <property type="match status" value="1"/>
</dbReference>
<evidence type="ECO:0000256" key="6">
    <source>
        <dbReference type="ARBA" id="ARBA00022723"/>
    </source>
</evidence>
<dbReference type="InterPro" id="IPR012340">
    <property type="entry name" value="NA-bd_OB-fold"/>
</dbReference>
<dbReference type="SMART" id="SM00278">
    <property type="entry name" value="HhH1"/>
    <property type="match status" value="2"/>
</dbReference>
<dbReference type="SUPFAM" id="SSF52113">
    <property type="entry name" value="BRCT domain"/>
    <property type="match status" value="1"/>
</dbReference>
<dbReference type="PROSITE" id="PS01055">
    <property type="entry name" value="DNA_LIGASE_N1"/>
    <property type="match status" value="1"/>
</dbReference>
<dbReference type="EC" id="6.5.1.2" evidence="2 14"/>
<dbReference type="Pfam" id="PF03119">
    <property type="entry name" value="DNA_ligase_ZBD"/>
    <property type="match status" value="1"/>
</dbReference>
<dbReference type="RefSeq" id="WP_013932212.1">
    <property type="nucleotide sequence ID" value="NC_015707.1"/>
</dbReference>
<dbReference type="GO" id="GO:0046872">
    <property type="term" value="F:metal ion binding"/>
    <property type="evidence" value="ECO:0007669"/>
    <property type="project" value="UniProtKB-KW"/>
</dbReference>
<dbReference type="STRING" id="688269.Theth_0908"/>
<dbReference type="InterPro" id="IPR013840">
    <property type="entry name" value="DNAligase_N"/>
</dbReference>
<keyword evidence="18" id="KW-1185">Reference proteome</keyword>
<dbReference type="FunFam" id="3.30.470.30:FF:000001">
    <property type="entry name" value="DNA ligase"/>
    <property type="match status" value="1"/>
</dbReference>
<evidence type="ECO:0000256" key="3">
    <source>
        <dbReference type="ARBA" id="ARBA00013308"/>
    </source>
</evidence>
<gene>
    <name evidence="14" type="primary">ligA</name>
    <name evidence="17" type="ORF">Theth_0908</name>
</gene>
<keyword evidence="14" id="KW-0464">Manganese</keyword>
<dbReference type="InterPro" id="IPR004150">
    <property type="entry name" value="NAD_DNA_ligase_OB"/>
</dbReference>
<dbReference type="SUPFAM" id="SSF50249">
    <property type="entry name" value="Nucleic acid-binding proteins"/>
    <property type="match status" value="1"/>
</dbReference>
<evidence type="ECO:0000256" key="12">
    <source>
        <dbReference type="ARBA" id="ARBA00034005"/>
    </source>
</evidence>
<evidence type="ECO:0000256" key="5">
    <source>
        <dbReference type="ARBA" id="ARBA00022705"/>
    </source>
</evidence>
<evidence type="ECO:0000256" key="4">
    <source>
        <dbReference type="ARBA" id="ARBA00022598"/>
    </source>
</evidence>
<organism evidence="17 18">
    <name type="scientific">Pseudothermotoga thermarum DSM 5069</name>
    <dbReference type="NCBI Taxonomy" id="688269"/>
    <lineage>
        <taxon>Bacteria</taxon>
        <taxon>Thermotogati</taxon>
        <taxon>Thermotogota</taxon>
        <taxon>Thermotogae</taxon>
        <taxon>Thermotogales</taxon>
        <taxon>Thermotogaceae</taxon>
        <taxon>Pseudothermotoga</taxon>
    </lineage>
</organism>
<evidence type="ECO:0000256" key="10">
    <source>
        <dbReference type="ARBA" id="ARBA00023027"/>
    </source>
</evidence>
<dbReference type="Gene3D" id="3.40.50.10190">
    <property type="entry name" value="BRCT domain"/>
    <property type="match status" value="1"/>
</dbReference>
<evidence type="ECO:0000259" key="16">
    <source>
        <dbReference type="PROSITE" id="PS50172"/>
    </source>
</evidence>
<feature type="binding site" evidence="14">
    <location>
        <position position="313"/>
    </location>
    <ligand>
        <name>NAD(+)</name>
        <dbReference type="ChEBI" id="CHEBI:57540"/>
    </ligand>
</feature>
<dbReference type="Gene3D" id="1.10.287.610">
    <property type="entry name" value="Helix hairpin bin"/>
    <property type="match status" value="1"/>
</dbReference>
<evidence type="ECO:0000313" key="18">
    <source>
        <dbReference type="Proteomes" id="UP000006804"/>
    </source>
</evidence>
<dbReference type="Pfam" id="PF00533">
    <property type="entry name" value="BRCT"/>
    <property type="match status" value="1"/>
</dbReference>
<dbReference type="PANTHER" id="PTHR23389:SF9">
    <property type="entry name" value="DNA LIGASE"/>
    <property type="match status" value="1"/>
</dbReference>
<evidence type="ECO:0000256" key="8">
    <source>
        <dbReference type="ARBA" id="ARBA00022833"/>
    </source>
</evidence>
<feature type="binding site" evidence="14">
    <location>
        <position position="407"/>
    </location>
    <ligand>
        <name>Zn(2+)</name>
        <dbReference type="ChEBI" id="CHEBI:29105"/>
    </ligand>
</feature>
<evidence type="ECO:0000313" key="17">
    <source>
        <dbReference type="EMBL" id="AEH50992.1"/>
    </source>
</evidence>
<dbReference type="Pfam" id="PF12826">
    <property type="entry name" value="HHH_2"/>
    <property type="match status" value="1"/>
</dbReference>
<dbReference type="OrthoDB" id="9759736at2"/>
<evidence type="ECO:0000256" key="2">
    <source>
        <dbReference type="ARBA" id="ARBA00012722"/>
    </source>
</evidence>
<evidence type="ECO:0000256" key="11">
    <source>
        <dbReference type="ARBA" id="ARBA00023204"/>
    </source>
</evidence>
<dbReference type="PROSITE" id="PS50172">
    <property type="entry name" value="BRCT"/>
    <property type="match status" value="1"/>
</dbReference>
<dbReference type="InterPro" id="IPR001679">
    <property type="entry name" value="DNA_ligase"/>
</dbReference>
<comment type="similarity">
    <text evidence="13 14">Belongs to the NAD-dependent DNA ligase family. LigA subfamily.</text>
</comment>
<feature type="binding site" evidence="14">
    <location>
        <position position="139"/>
    </location>
    <ligand>
        <name>NAD(+)</name>
        <dbReference type="ChEBI" id="CHEBI:57540"/>
    </ligand>
</feature>
<keyword evidence="5 14" id="KW-0235">DNA replication</keyword>
<comment type="cofactor">
    <cofactor evidence="14">
        <name>Mg(2+)</name>
        <dbReference type="ChEBI" id="CHEBI:18420"/>
    </cofactor>
    <cofactor evidence="14">
        <name>Mn(2+)</name>
        <dbReference type="ChEBI" id="CHEBI:29035"/>
    </cofactor>
</comment>
<dbReference type="InterPro" id="IPR010994">
    <property type="entry name" value="RuvA_2-like"/>
</dbReference>
<dbReference type="eggNOG" id="COG0272">
    <property type="taxonomic scope" value="Bacteria"/>
</dbReference>
<dbReference type="KEGG" id="tta:Theth_0908"/>
<dbReference type="InterPro" id="IPR001357">
    <property type="entry name" value="BRCT_dom"/>
</dbReference>
<dbReference type="GO" id="GO:0005829">
    <property type="term" value="C:cytosol"/>
    <property type="evidence" value="ECO:0007669"/>
    <property type="project" value="TreeGrafter"/>
</dbReference>
<evidence type="ECO:0000256" key="15">
    <source>
        <dbReference type="RuleBase" id="RU000618"/>
    </source>
</evidence>
<evidence type="ECO:0000256" key="9">
    <source>
        <dbReference type="ARBA" id="ARBA00022842"/>
    </source>
</evidence>
<accession>F7YYG8</accession>
<protein>
    <recommendedName>
        <fullName evidence="3 14">DNA ligase</fullName>
        <ecNumber evidence="2 14">6.5.1.2</ecNumber>
    </recommendedName>
    <alternativeName>
        <fullName evidence="14">Polydeoxyribonucleotide synthase [NAD(+)]</fullName>
    </alternativeName>
</protein>
<evidence type="ECO:0000256" key="13">
    <source>
        <dbReference type="ARBA" id="ARBA00060881"/>
    </source>
</evidence>
<keyword evidence="8 14" id="KW-0862">Zinc</keyword>
<dbReference type="Gene3D" id="1.10.150.20">
    <property type="entry name" value="5' to 3' exonuclease, C-terminal subdomain"/>
    <property type="match status" value="2"/>
</dbReference>
<reference evidence="17 18" key="1">
    <citation type="submission" date="2010-11" db="EMBL/GenBank/DDBJ databases">
        <title>The complete genome of Thermotoga thermarum DSM 5069.</title>
        <authorList>
            <consortium name="US DOE Joint Genome Institute (JGI-PGF)"/>
            <person name="Lucas S."/>
            <person name="Copeland A."/>
            <person name="Lapidus A."/>
            <person name="Bruce D."/>
            <person name="Goodwin L."/>
            <person name="Pitluck S."/>
            <person name="Kyrpides N."/>
            <person name="Mavromatis K."/>
            <person name="Ivanova N."/>
            <person name="Zeytun A."/>
            <person name="Brettin T."/>
            <person name="Detter J.C."/>
            <person name="Tapia R."/>
            <person name="Han C."/>
            <person name="Land M."/>
            <person name="Hauser L."/>
            <person name="Markowitz V."/>
            <person name="Cheng J.-F."/>
            <person name="Hugenholtz P."/>
            <person name="Woyke T."/>
            <person name="Wu D."/>
            <person name="Spring S."/>
            <person name="Schroeder M."/>
            <person name="Brambilla E."/>
            <person name="Klenk H.-P."/>
            <person name="Eisen J.A."/>
        </authorList>
    </citation>
    <scope>NUCLEOTIDE SEQUENCE [LARGE SCALE GENOMIC DNA]</scope>
    <source>
        <strain evidence="17 18">DSM 5069</strain>
    </source>
</reference>
<feature type="binding site" evidence="14">
    <location>
        <begin position="85"/>
        <end position="86"/>
    </location>
    <ligand>
        <name>NAD(+)</name>
        <dbReference type="ChEBI" id="CHEBI:57540"/>
    </ligand>
</feature>
<dbReference type="HOGENOM" id="CLU_007764_2_1_0"/>
<dbReference type="PROSITE" id="PS01056">
    <property type="entry name" value="DNA_LIGASE_N2"/>
    <property type="match status" value="1"/>
</dbReference>
<dbReference type="HAMAP" id="MF_01588">
    <property type="entry name" value="DNA_ligase_A"/>
    <property type="match status" value="1"/>
</dbReference>
<sequence>MRKIPEEIIKRVEKLREEIEYHNYRYYVLADPIISDEEYDKLMQELLELERQYPELVTPDSPTQRVCEKVLDEFKSLPHSEPMLSLDNTYDENQIREFDERVKKLLETNDVEYVCELKIDGVAVALRYESGRFTTALSRGDGTVGDDITENVKRVRSVPLRLRKPITVEVRGEIFMPVEEFEKLNAEREEKGEPPFANPRNAAAGTLRQLDTSVVTKRNLDCFIYYVVAPEKYGLTDQWTALQWLKEVGFKVNPHSKLCRNIEEVIAYWKYWTENRAKLNYWIDGIVVKVNRFDFQKTLGSTAKAPRWAIAFKFPAERARTKLIGVTVQVGRTGTLTPVAELEPVQLAGSTVKRASLHNFDYIREKDIRIGDTVLIEKAGGIIPQVVEVLEEFRTGEEKPIVPPSTCPVCGGKVGKIEKEEVALKCLNPHCPAKLKRALETLASKNALDINGLGEKIIDKLVDAGLVKDIADIFYLTPFDLSTLGSGIGQRTIGKLLMQIEEAKKKPLHKLITGLGIPMVGEKTAYVLAQHFGSLKKLAQASIDELMEIEGIGPEVARSIKEYFENPKTKEIIEKLEKAGVKLEQESIQHEKTLSGLTFAVTGTLKNFSRNKIEELIRNLGGRVVDNVSKKVDYLIVGENPGSKLQKAQSLGIKLLTEEEFIKLAKIEIKGQQRLF</sequence>
<dbReference type="InterPro" id="IPR004149">
    <property type="entry name" value="Znf_DNAligase_C4"/>
</dbReference>
<dbReference type="PIRSF" id="PIRSF001604">
    <property type="entry name" value="LigA"/>
    <property type="match status" value="1"/>
</dbReference>
<dbReference type="Pfam" id="PF22745">
    <property type="entry name" value="Nlig-Ia"/>
    <property type="match status" value="1"/>
</dbReference>
<proteinExistence type="inferred from homology"/>
<dbReference type="CDD" id="cd17748">
    <property type="entry name" value="BRCT_DNA_ligase_like"/>
    <property type="match status" value="1"/>
</dbReference>
<feature type="binding site" evidence="14">
    <location>
        <position position="289"/>
    </location>
    <ligand>
        <name>NAD(+)</name>
        <dbReference type="ChEBI" id="CHEBI:57540"/>
    </ligand>
</feature>
<keyword evidence="9 14" id="KW-0460">Magnesium</keyword>
<dbReference type="InterPro" id="IPR013839">
    <property type="entry name" value="DNAligase_adenylation"/>
</dbReference>
<dbReference type="EMBL" id="CP002351">
    <property type="protein sequence ID" value="AEH50992.1"/>
    <property type="molecule type" value="Genomic_DNA"/>
</dbReference>
<evidence type="ECO:0000256" key="1">
    <source>
        <dbReference type="ARBA" id="ARBA00004067"/>
    </source>
</evidence>
<evidence type="ECO:0000256" key="14">
    <source>
        <dbReference type="HAMAP-Rule" id="MF_01588"/>
    </source>
</evidence>
<dbReference type="PANTHER" id="PTHR23389">
    <property type="entry name" value="CHROMOSOME TRANSMISSION FIDELITY FACTOR 18"/>
    <property type="match status" value="1"/>
</dbReference>
<feature type="binding site" evidence="14">
    <location>
        <position position="173"/>
    </location>
    <ligand>
        <name>NAD(+)</name>
        <dbReference type="ChEBI" id="CHEBI:57540"/>
    </ligand>
</feature>
<keyword evidence="4 14" id="KW-0436">Ligase</keyword>
<keyword evidence="10 14" id="KW-0520">NAD</keyword>
<dbReference type="Gene3D" id="2.40.50.140">
    <property type="entry name" value="Nucleic acid-binding proteins"/>
    <property type="match status" value="1"/>
</dbReference>
<dbReference type="InterPro" id="IPR033136">
    <property type="entry name" value="DNA_ligase_CS"/>
</dbReference>
<dbReference type="NCBIfam" id="TIGR00575">
    <property type="entry name" value="dnlj"/>
    <property type="match status" value="1"/>
</dbReference>
<dbReference type="Gene3D" id="6.20.10.30">
    <property type="match status" value="1"/>
</dbReference>
<dbReference type="GO" id="GO:0003677">
    <property type="term" value="F:DNA binding"/>
    <property type="evidence" value="ECO:0007669"/>
    <property type="project" value="InterPro"/>
</dbReference>
<dbReference type="Pfam" id="PF01653">
    <property type="entry name" value="DNA_ligase_aden"/>
    <property type="match status" value="1"/>
</dbReference>
<evidence type="ECO:0000256" key="7">
    <source>
        <dbReference type="ARBA" id="ARBA00022763"/>
    </source>
</evidence>
<dbReference type="Gene3D" id="3.30.470.30">
    <property type="entry name" value="DNA ligase/mRNA capping enzyme"/>
    <property type="match status" value="1"/>
</dbReference>
<keyword evidence="6 14" id="KW-0479">Metal-binding</keyword>
<dbReference type="InterPro" id="IPR036420">
    <property type="entry name" value="BRCT_dom_sf"/>
</dbReference>
<dbReference type="FunFam" id="1.10.150.20:FF:000006">
    <property type="entry name" value="DNA ligase"/>
    <property type="match status" value="1"/>
</dbReference>
<feature type="binding site" evidence="14">
    <location>
        <position position="410"/>
    </location>
    <ligand>
        <name>Zn(2+)</name>
        <dbReference type="ChEBI" id="CHEBI:29105"/>
    </ligand>
</feature>
<dbReference type="CDD" id="cd00114">
    <property type="entry name" value="LIGANc"/>
    <property type="match status" value="1"/>
</dbReference>
<dbReference type="SMART" id="SM00292">
    <property type="entry name" value="BRCT"/>
    <property type="match status" value="1"/>
</dbReference>
<dbReference type="NCBIfam" id="NF005932">
    <property type="entry name" value="PRK07956.1"/>
    <property type="match status" value="1"/>
</dbReference>